<organism evidence="2 3">
    <name type="scientific">Branchiostoma lanceolatum</name>
    <name type="common">Common lancelet</name>
    <name type="synonym">Amphioxus lanceolatum</name>
    <dbReference type="NCBI Taxonomy" id="7740"/>
    <lineage>
        <taxon>Eukaryota</taxon>
        <taxon>Metazoa</taxon>
        <taxon>Chordata</taxon>
        <taxon>Cephalochordata</taxon>
        <taxon>Leptocardii</taxon>
        <taxon>Amphioxiformes</taxon>
        <taxon>Branchiostomatidae</taxon>
        <taxon>Branchiostoma</taxon>
    </lineage>
</organism>
<evidence type="ECO:0000256" key="1">
    <source>
        <dbReference type="SAM" id="MobiDB-lite"/>
    </source>
</evidence>
<evidence type="ECO:0000313" key="3">
    <source>
        <dbReference type="Proteomes" id="UP000838412"/>
    </source>
</evidence>
<evidence type="ECO:0000313" key="2">
    <source>
        <dbReference type="EMBL" id="CAH1242859.1"/>
    </source>
</evidence>
<keyword evidence="3" id="KW-1185">Reference proteome</keyword>
<feature type="compositionally biased region" description="Low complexity" evidence="1">
    <location>
        <begin position="1"/>
        <end position="14"/>
    </location>
</feature>
<dbReference type="EMBL" id="OV696698">
    <property type="protein sequence ID" value="CAH1242859.1"/>
    <property type="molecule type" value="Genomic_DNA"/>
</dbReference>
<name>A0A8J9YW22_BRALA</name>
<accession>A0A8J9YW22</accession>
<dbReference type="Proteomes" id="UP000838412">
    <property type="component" value="Chromosome 13"/>
</dbReference>
<feature type="region of interest" description="Disordered" evidence="1">
    <location>
        <begin position="1"/>
        <end position="45"/>
    </location>
</feature>
<proteinExistence type="predicted"/>
<dbReference type="AlphaFoldDB" id="A0A8J9YW22"/>
<sequence>MASLSLSESLTTKLPPVKFHCRQDKTKPKKPPPPPSDDTEGAGVTGKIHRAGDVTASPVIVDFRRLLQSSKSCIDVVPGAKTTGHGPGWDWADPQQPILKPGCPYPGLHRQFLELLSDYNMAQVVDKPTRTLGMLRRCLRISSTAVKGRAYMALVRPTLEYSCSVWDPHTKDQVRRVESVQRRAARLLQVARCSRRTNHTQALQAIASKNNFYRLSFFPRSIREWNDLEPGAVEAESLAQFKSELGRTLLH</sequence>
<protein>
    <submittedName>
        <fullName evidence="2">Hypp6996 protein</fullName>
    </submittedName>
</protein>
<reference evidence="2" key="1">
    <citation type="submission" date="2022-01" db="EMBL/GenBank/DDBJ databases">
        <authorList>
            <person name="Braso-Vives M."/>
        </authorList>
    </citation>
    <scope>NUCLEOTIDE SEQUENCE</scope>
</reference>
<gene>
    <name evidence="2" type="primary">Hypp6996</name>
    <name evidence="2" type="ORF">BLAG_LOCUS6058</name>
</gene>